<dbReference type="Gene3D" id="2.60.120.1140">
    <property type="entry name" value="Protein of unknown function DUF192"/>
    <property type="match status" value="1"/>
</dbReference>
<gene>
    <name evidence="2" type="ORF">MGEO_14510</name>
</gene>
<accession>A0A1X4NIX5</accession>
<name>A0A1X4NIX5_9RHOB</name>
<evidence type="ECO:0000256" key="1">
    <source>
        <dbReference type="SAM" id="SignalP"/>
    </source>
</evidence>
<dbReference type="PANTHER" id="PTHR37953:SF1">
    <property type="entry name" value="UPF0127 PROTEIN MJ1496"/>
    <property type="match status" value="1"/>
</dbReference>
<feature type="signal peptide" evidence="1">
    <location>
        <begin position="1"/>
        <end position="19"/>
    </location>
</feature>
<evidence type="ECO:0000313" key="3">
    <source>
        <dbReference type="Proteomes" id="UP000193926"/>
    </source>
</evidence>
<dbReference type="Pfam" id="PF02643">
    <property type="entry name" value="DUF192"/>
    <property type="match status" value="1"/>
</dbReference>
<keyword evidence="1" id="KW-0732">Signal</keyword>
<dbReference type="EMBL" id="JFKC01000016">
    <property type="protein sequence ID" value="OSQ48583.1"/>
    <property type="molecule type" value="Genomic_DNA"/>
</dbReference>
<reference evidence="2 3" key="1">
    <citation type="submission" date="2014-03" db="EMBL/GenBank/DDBJ databases">
        <title>The draft genome sequence of Marivita geojedonensis KCTC 23882.</title>
        <authorList>
            <person name="Lai Q."/>
            <person name="Shao Z."/>
        </authorList>
    </citation>
    <scope>NUCLEOTIDE SEQUENCE [LARGE SCALE GENOMIC DNA]</scope>
    <source>
        <strain evidence="2 3">DPG-138</strain>
    </source>
</reference>
<dbReference type="InterPro" id="IPR038695">
    <property type="entry name" value="Saro_0823-like_sf"/>
</dbReference>
<keyword evidence="3" id="KW-1185">Reference proteome</keyword>
<dbReference type="InterPro" id="IPR003795">
    <property type="entry name" value="DUF192"/>
</dbReference>
<comment type="caution">
    <text evidence="2">The sequence shown here is derived from an EMBL/GenBank/DDBJ whole genome shotgun (WGS) entry which is preliminary data.</text>
</comment>
<dbReference type="PANTHER" id="PTHR37953">
    <property type="entry name" value="UPF0127 PROTEIN MJ1496"/>
    <property type="match status" value="1"/>
</dbReference>
<dbReference type="OrthoDB" id="9808290at2"/>
<dbReference type="Proteomes" id="UP000193926">
    <property type="component" value="Unassembled WGS sequence"/>
</dbReference>
<sequence>MGKWVVLSFLWAAVASAAAADEACRDDAVFLRGDWGSARFSVEIADTPELRSRGLMFVEDMPTMAGMLFVYEREQPVSFWMKNTLIPLDMIFADGEGVVQHVHENAIPGDLTGIPGGSDIQFVLEINGGMADRLGIDAGSEMRHPSIPQDVASWACVN</sequence>
<evidence type="ECO:0008006" key="4">
    <source>
        <dbReference type="Google" id="ProtNLM"/>
    </source>
</evidence>
<feature type="chain" id="PRO_5012959480" description="DUF192 domain-containing protein" evidence="1">
    <location>
        <begin position="20"/>
        <end position="158"/>
    </location>
</feature>
<organism evidence="2 3">
    <name type="scientific">Marivita geojedonensis</name>
    <dbReference type="NCBI Taxonomy" id="1123756"/>
    <lineage>
        <taxon>Bacteria</taxon>
        <taxon>Pseudomonadati</taxon>
        <taxon>Pseudomonadota</taxon>
        <taxon>Alphaproteobacteria</taxon>
        <taxon>Rhodobacterales</taxon>
        <taxon>Roseobacteraceae</taxon>
        <taxon>Marivita</taxon>
    </lineage>
</organism>
<dbReference type="STRING" id="1123756.MGEO_14510"/>
<proteinExistence type="predicted"/>
<protein>
    <recommendedName>
        <fullName evidence="4">DUF192 domain-containing protein</fullName>
    </recommendedName>
</protein>
<evidence type="ECO:0000313" key="2">
    <source>
        <dbReference type="EMBL" id="OSQ48583.1"/>
    </source>
</evidence>
<dbReference type="AlphaFoldDB" id="A0A1X4NIX5"/>